<dbReference type="Proteomes" id="UP001172101">
    <property type="component" value="Unassembled WGS sequence"/>
</dbReference>
<keyword evidence="9" id="KW-0539">Nucleus</keyword>
<dbReference type="GO" id="GO:0042273">
    <property type="term" value="P:ribosomal large subunit biogenesis"/>
    <property type="evidence" value="ECO:0007669"/>
    <property type="project" value="InterPro"/>
</dbReference>
<dbReference type="AlphaFoldDB" id="A0AA40E5W4"/>
<dbReference type="GO" id="GO:0008298">
    <property type="term" value="P:intracellular mRNA localization"/>
    <property type="evidence" value="ECO:0007669"/>
    <property type="project" value="TreeGrafter"/>
</dbReference>
<dbReference type="GO" id="GO:0030687">
    <property type="term" value="C:preribosome, large subunit precursor"/>
    <property type="evidence" value="ECO:0007669"/>
    <property type="project" value="TreeGrafter"/>
</dbReference>
<evidence type="ECO:0000256" key="8">
    <source>
        <dbReference type="ARBA" id="ARBA00023054"/>
    </source>
</evidence>
<evidence type="ECO:0000256" key="5">
    <source>
        <dbReference type="ARBA" id="ARBA00022448"/>
    </source>
</evidence>
<keyword evidence="12" id="KW-1185">Reference proteome</keyword>
<evidence type="ECO:0000256" key="2">
    <source>
        <dbReference type="ARBA" id="ARBA00004604"/>
    </source>
</evidence>
<protein>
    <recommendedName>
        <fullName evidence="13">60S ribosomal subunit assembly/export protein LOC1</fullName>
    </recommendedName>
</protein>
<evidence type="ECO:0000256" key="7">
    <source>
        <dbReference type="ARBA" id="ARBA00022816"/>
    </source>
</evidence>
<evidence type="ECO:0000256" key="6">
    <source>
        <dbReference type="ARBA" id="ARBA00022517"/>
    </source>
</evidence>
<reference evidence="11" key="1">
    <citation type="submission" date="2023-06" db="EMBL/GenBank/DDBJ databases">
        <title>Genome-scale phylogeny and comparative genomics of the fungal order Sordariales.</title>
        <authorList>
            <consortium name="Lawrence Berkeley National Laboratory"/>
            <person name="Hensen N."/>
            <person name="Bonometti L."/>
            <person name="Westerberg I."/>
            <person name="Brannstrom I.O."/>
            <person name="Guillou S."/>
            <person name="Cros-Aarteil S."/>
            <person name="Calhoun S."/>
            <person name="Haridas S."/>
            <person name="Kuo A."/>
            <person name="Mondo S."/>
            <person name="Pangilinan J."/>
            <person name="Riley R."/>
            <person name="LaButti K."/>
            <person name="Andreopoulos B."/>
            <person name="Lipzen A."/>
            <person name="Chen C."/>
            <person name="Yanf M."/>
            <person name="Daum C."/>
            <person name="Ng V."/>
            <person name="Clum A."/>
            <person name="Steindorff A."/>
            <person name="Ohm R."/>
            <person name="Martin F."/>
            <person name="Silar P."/>
            <person name="Natvig D."/>
            <person name="Lalanne C."/>
            <person name="Gautier V."/>
            <person name="Ament-velasquez S.L."/>
            <person name="Kruys A."/>
            <person name="Hutchinson M.I."/>
            <person name="Powell A.J."/>
            <person name="Barry K."/>
            <person name="Miller A.N."/>
            <person name="Grigoriev I.V."/>
            <person name="Debuchy R."/>
            <person name="Gladieux P."/>
            <person name="Thoren M.H."/>
            <person name="Johannesson H."/>
        </authorList>
    </citation>
    <scope>NUCLEOTIDE SEQUENCE</scope>
    <source>
        <strain evidence="11">SMH2392-1A</strain>
    </source>
</reference>
<feature type="region of interest" description="Disordered" evidence="10">
    <location>
        <begin position="1"/>
        <end position="57"/>
    </location>
</feature>
<dbReference type="InterPro" id="IPR037650">
    <property type="entry name" value="Loc1"/>
</dbReference>
<dbReference type="PANTHER" id="PTHR28028">
    <property type="entry name" value="60S RIBOSOMAL SUBUNIT ASSEMBLY/EXPORT PROTEIN LOC1"/>
    <property type="match status" value="1"/>
</dbReference>
<comment type="function">
    <text evidence="1">Required for efficient assembly and nuclear export of the 60S ribosomal subunit.</text>
</comment>
<evidence type="ECO:0000313" key="12">
    <source>
        <dbReference type="Proteomes" id="UP001172101"/>
    </source>
</evidence>
<evidence type="ECO:0000313" key="11">
    <source>
        <dbReference type="EMBL" id="KAK0728225.1"/>
    </source>
</evidence>
<dbReference type="GeneID" id="85320122"/>
<dbReference type="GO" id="GO:0003729">
    <property type="term" value="F:mRNA binding"/>
    <property type="evidence" value="ECO:0007669"/>
    <property type="project" value="InterPro"/>
</dbReference>
<comment type="caution">
    <text evidence="11">The sequence shown here is derived from an EMBL/GenBank/DDBJ whole genome shotgun (WGS) entry which is preliminary data.</text>
</comment>
<dbReference type="PANTHER" id="PTHR28028:SF1">
    <property type="entry name" value="60S RIBOSOMAL SUBUNIT ASSEMBLY_EXPORT PROTEIN LOC1"/>
    <property type="match status" value="1"/>
</dbReference>
<feature type="compositionally biased region" description="Basic residues" evidence="10">
    <location>
        <begin position="197"/>
        <end position="207"/>
    </location>
</feature>
<evidence type="ECO:0000256" key="10">
    <source>
        <dbReference type="SAM" id="MobiDB-lite"/>
    </source>
</evidence>
<keyword evidence="7" id="KW-0509">mRNA transport</keyword>
<proteinExistence type="inferred from homology"/>
<dbReference type="GO" id="GO:0051028">
    <property type="term" value="P:mRNA transport"/>
    <property type="evidence" value="ECO:0007669"/>
    <property type="project" value="UniProtKB-KW"/>
</dbReference>
<dbReference type="EMBL" id="JAUIRO010000002">
    <property type="protein sequence ID" value="KAK0728225.1"/>
    <property type="molecule type" value="Genomic_DNA"/>
</dbReference>
<accession>A0AA40E5W4</accession>
<feature type="compositionally biased region" description="Basic and acidic residues" evidence="10">
    <location>
        <begin position="135"/>
        <end position="160"/>
    </location>
</feature>
<sequence length="207" mass="22549">MAPTRTIKNRHAANGSGIKGSKQSKNPKSDGGVIKKSKNNKSNPAHASVTRGKGRPNMAELLHKKKKRVYTAKELGLPELNMVTPVGVQKPRGKKKGKVFVDDRESMNTILAIVQAEKEGQIESKLIKARQMEEIREARKAEADAKEAERHAKFDETKDSLRKKRRKPRGGSRGGGDGDDGGDVKSLAATGTNATKLTKKRVSFAAE</sequence>
<evidence type="ECO:0000256" key="3">
    <source>
        <dbReference type="ARBA" id="ARBA00008132"/>
    </source>
</evidence>
<gene>
    <name evidence="11" type="ORF">B0T26DRAFT_636687</name>
</gene>
<keyword evidence="5" id="KW-0813">Transport</keyword>
<keyword evidence="8" id="KW-0175">Coiled coil</keyword>
<keyword evidence="6" id="KW-0690">Ribosome biogenesis</keyword>
<evidence type="ECO:0000256" key="1">
    <source>
        <dbReference type="ARBA" id="ARBA00001977"/>
    </source>
</evidence>
<feature type="region of interest" description="Disordered" evidence="10">
    <location>
        <begin position="135"/>
        <end position="207"/>
    </location>
</feature>
<comment type="similarity">
    <text evidence="3">Belongs to the LOC1 family.</text>
</comment>
<comment type="subcellular location">
    <subcellularLocation>
        <location evidence="2">Nucleus</location>
        <location evidence="2">Nucleolus</location>
    </subcellularLocation>
</comment>
<feature type="compositionally biased region" description="Basic residues" evidence="10">
    <location>
        <begin position="161"/>
        <end position="170"/>
    </location>
</feature>
<evidence type="ECO:0000256" key="9">
    <source>
        <dbReference type="ARBA" id="ARBA00023242"/>
    </source>
</evidence>
<dbReference type="GO" id="GO:0005730">
    <property type="term" value="C:nucleolus"/>
    <property type="evidence" value="ECO:0007669"/>
    <property type="project" value="UniProtKB-SubCell"/>
</dbReference>
<comment type="subunit">
    <text evidence="4">Component of the 66S pre-ribosomal particle.</text>
</comment>
<organism evidence="11 12">
    <name type="scientific">Lasiosphaeria miniovina</name>
    <dbReference type="NCBI Taxonomy" id="1954250"/>
    <lineage>
        <taxon>Eukaryota</taxon>
        <taxon>Fungi</taxon>
        <taxon>Dikarya</taxon>
        <taxon>Ascomycota</taxon>
        <taxon>Pezizomycotina</taxon>
        <taxon>Sordariomycetes</taxon>
        <taxon>Sordariomycetidae</taxon>
        <taxon>Sordariales</taxon>
        <taxon>Lasiosphaeriaceae</taxon>
        <taxon>Lasiosphaeria</taxon>
    </lineage>
</organism>
<dbReference type="RefSeq" id="XP_060301080.1">
    <property type="nucleotide sequence ID" value="XM_060436852.1"/>
</dbReference>
<name>A0AA40E5W4_9PEZI</name>
<evidence type="ECO:0008006" key="13">
    <source>
        <dbReference type="Google" id="ProtNLM"/>
    </source>
</evidence>
<evidence type="ECO:0000256" key="4">
    <source>
        <dbReference type="ARBA" id="ARBA00011339"/>
    </source>
</evidence>